<dbReference type="Gene3D" id="3.40.50.880">
    <property type="match status" value="1"/>
</dbReference>
<accession>A0ABN2WLI6</accession>
<dbReference type="RefSeq" id="WP_344533129.1">
    <property type="nucleotide sequence ID" value="NZ_BAAAPE010000016.1"/>
</dbReference>
<keyword evidence="3" id="KW-0378">Hydrolase</keyword>
<dbReference type="Pfam" id="PF03575">
    <property type="entry name" value="Peptidase_S51"/>
    <property type="match status" value="1"/>
</dbReference>
<gene>
    <name evidence="5" type="primary">pepE</name>
    <name evidence="5" type="ORF">GCM10009801_63530</name>
</gene>
<name>A0ABN2WLI6_9ACTN</name>
<evidence type="ECO:0000256" key="4">
    <source>
        <dbReference type="ARBA" id="ARBA00022825"/>
    </source>
</evidence>
<dbReference type="PANTHER" id="PTHR20842:SF0">
    <property type="entry name" value="ALPHA-ASPARTYL DIPEPTIDASE"/>
    <property type="match status" value="1"/>
</dbReference>
<sequence length="250" mass="26708">MRLLLLSNSSAPGRGYLEHARDVIAGHLSGVGELLFVPYALADHDGYTAKVAEFMDGLGISVRGIHTADDPRAAAASAQAVFIGGGNSFRLLKSLQERGLVEAVRERVRAGVPYMGSSAGTNMACPTLRTTNDMPIVQPASFETLGLVPFQINPHYLDPSPESAHMGETREERLTQFLEENDVPVLGLREGTWLRRTDGTLTLGGIEAGARLFAPGADPVEHGPDTDLSGLLATEARFDSRRNQAAPFGS</sequence>
<organism evidence="5 6">
    <name type="scientific">Streptomyces albiaxialis</name>
    <dbReference type="NCBI Taxonomy" id="329523"/>
    <lineage>
        <taxon>Bacteria</taxon>
        <taxon>Bacillati</taxon>
        <taxon>Actinomycetota</taxon>
        <taxon>Actinomycetes</taxon>
        <taxon>Kitasatosporales</taxon>
        <taxon>Streptomycetaceae</taxon>
        <taxon>Streptomyces</taxon>
    </lineage>
</organism>
<dbReference type="Proteomes" id="UP001500016">
    <property type="component" value="Unassembled WGS sequence"/>
</dbReference>
<proteinExistence type="inferred from homology"/>
<keyword evidence="4" id="KW-0720">Serine protease</keyword>
<dbReference type="InterPro" id="IPR029062">
    <property type="entry name" value="Class_I_gatase-like"/>
</dbReference>
<dbReference type="NCBIfam" id="NF003642">
    <property type="entry name" value="PRK05282.1"/>
    <property type="match status" value="1"/>
</dbReference>
<dbReference type="SUPFAM" id="SSF52317">
    <property type="entry name" value="Class I glutamine amidotransferase-like"/>
    <property type="match status" value="1"/>
</dbReference>
<evidence type="ECO:0000256" key="3">
    <source>
        <dbReference type="ARBA" id="ARBA00022801"/>
    </source>
</evidence>
<evidence type="ECO:0000256" key="2">
    <source>
        <dbReference type="ARBA" id="ARBA00022670"/>
    </source>
</evidence>
<dbReference type="CDD" id="cd03146">
    <property type="entry name" value="GAT1_Peptidase_E"/>
    <property type="match status" value="1"/>
</dbReference>
<evidence type="ECO:0000256" key="1">
    <source>
        <dbReference type="ARBA" id="ARBA00006534"/>
    </source>
</evidence>
<dbReference type="InterPro" id="IPR005320">
    <property type="entry name" value="Peptidase_S51"/>
</dbReference>
<evidence type="ECO:0000313" key="6">
    <source>
        <dbReference type="Proteomes" id="UP001500016"/>
    </source>
</evidence>
<protein>
    <submittedName>
        <fullName evidence="5">Dipeptidase PepE</fullName>
    </submittedName>
</protein>
<dbReference type="PANTHER" id="PTHR20842">
    <property type="entry name" value="PROTEASE S51 ALPHA-ASPARTYL DIPEPTIDASE"/>
    <property type="match status" value="1"/>
</dbReference>
<keyword evidence="2" id="KW-0645">Protease</keyword>
<comment type="caution">
    <text evidence="5">The sequence shown here is derived from an EMBL/GenBank/DDBJ whole genome shotgun (WGS) entry which is preliminary data.</text>
</comment>
<keyword evidence="6" id="KW-1185">Reference proteome</keyword>
<evidence type="ECO:0000313" key="5">
    <source>
        <dbReference type="EMBL" id="GAA2095022.1"/>
    </source>
</evidence>
<dbReference type="EMBL" id="BAAAPE010000016">
    <property type="protein sequence ID" value="GAA2095022.1"/>
    <property type="molecule type" value="Genomic_DNA"/>
</dbReference>
<reference evidence="5 6" key="1">
    <citation type="journal article" date="2019" name="Int. J. Syst. Evol. Microbiol.">
        <title>The Global Catalogue of Microorganisms (GCM) 10K type strain sequencing project: providing services to taxonomists for standard genome sequencing and annotation.</title>
        <authorList>
            <consortium name="The Broad Institute Genomics Platform"/>
            <consortium name="The Broad Institute Genome Sequencing Center for Infectious Disease"/>
            <person name="Wu L."/>
            <person name="Ma J."/>
        </authorList>
    </citation>
    <scope>NUCLEOTIDE SEQUENCE [LARGE SCALE GENOMIC DNA]</scope>
    <source>
        <strain evidence="5 6">JCM 15478</strain>
    </source>
</reference>
<comment type="similarity">
    <text evidence="1">Belongs to the peptidase S51 family.</text>
</comment>